<protein>
    <submittedName>
        <fullName evidence="1">DUF6171 family protein</fullName>
    </submittedName>
</protein>
<keyword evidence="2" id="KW-1185">Reference proteome</keyword>
<reference evidence="1 2" key="1">
    <citation type="submission" date="2022-06" db="EMBL/GenBank/DDBJ databases">
        <title>Isolation of gut microbiota from human fecal samples.</title>
        <authorList>
            <person name="Pamer E.G."/>
            <person name="Barat B."/>
            <person name="Waligurski E."/>
            <person name="Medina S."/>
            <person name="Paddock L."/>
            <person name="Mostad J."/>
        </authorList>
    </citation>
    <scope>NUCLEOTIDE SEQUENCE [LARGE SCALE GENOMIC DNA]</scope>
    <source>
        <strain evidence="1 2">DFI.9.73</strain>
    </source>
</reference>
<dbReference type="InterPro" id="IPR046169">
    <property type="entry name" value="DUF6171"/>
</dbReference>
<name>A0ABT1RY73_9FIRM</name>
<evidence type="ECO:0000313" key="1">
    <source>
        <dbReference type="EMBL" id="MCQ4839642.1"/>
    </source>
</evidence>
<dbReference type="Pfam" id="PF19668">
    <property type="entry name" value="DUF6171"/>
    <property type="match status" value="1"/>
</dbReference>
<comment type="caution">
    <text evidence="1">The sequence shown here is derived from an EMBL/GenBank/DDBJ whole genome shotgun (WGS) entry which is preliminary data.</text>
</comment>
<gene>
    <name evidence="1" type="ORF">NE695_06920</name>
</gene>
<sequence>MEQRVCRRCLLKELDGAYFQSVYEYIKSIPEEEKTDPAEYAGRLEQCRRCDSLRNGMCALCGCFVEVRAAKKRQHCAQSEKIW</sequence>
<evidence type="ECO:0000313" key="2">
    <source>
        <dbReference type="Proteomes" id="UP001524473"/>
    </source>
</evidence>
<dbReference type="EMBL" id="JANFZH010000012">
    <property type="protein sequence ID" value="MCQ4839642.1"/>
    <property type="molecule type" value="Genomic_DNA"/>
</dbReference>
<organism evidence="1 2">
    <name type="scientific">Neglectibacter timonensis</name>
    <dbReference type="NCBI Taxonomy" id="1776382"/>
    <lineage>
        <taxon>Bacteria</taxon>
        <taxon>Bacillati</taxon>
        <taxon>Bacillota</taxon>
        <taxon>Clostridia</taxon>
        <taxon>Eubacteriales</taxon>
        <taxon>Oscillospiraceae</taxon>
        <taxon>Neglectibacter</taxon>
    </lineage>
</organism>
<dbReference type="Proteomes" id="UP001524473">
    <property type="component" value="Unassembled WGS sequence"/>
</dbReference>
<dbReference type="RefSeq" id="WP_066860905.1">
    <property type="nucleotide sequence ID" value="NZ_CABKVV010000010.1"/>
</dbReference>
<accession>A0ABT1RY73</accession>
<dbReference type="GeneID" id="90531318"/>
<proteinExistence type="predicted"/>